<comment type="caution">
    <text evidence="2">The sequence shown here is derived from an EMBL/GenBank/DDBJ whole genome shotgun (WGS) entry which is preliminary data.</text>
</comment>
<dbReference type="EMBL" id="ACUX02000019">
    <property type="protein sequence ID" value="EEZ60562.1"/>
    <property type="molecule type" value="Genomic_DNA"/>
</dbReference>
<dbReference type="HOGENOM" id="CLU_031506_5_1_11"/>
<proteinExistence type="predicted"/>
<protein>
    <submittedName>
        <fullName evidence="2">Hydrolase, TatD family</fullName>
    </submittedName>
</protein>
<dbReference type="GO" id="GO:0046872">
    <property type="term" value="F:metal ion binding"/>
    <property type="evidence" value="ECO:0007669"/>
    <property type="project" value="UniProtKB-KW"/>
</dbReference>
<dbReference type="AlphaFoldDB" id="D0WJL4"/>
<accession>D0WJL4</accession>
<sequence>MPKGAEMADIPPSLFDMHCHLDFCKDPARIAHEAEALGTGAFIATVSPAAYESARKTLTPCRNVRVGAGMHPWWVADGRVTHEDVEASADLARETHFIGEIGLDFGKRCLEGSIATYDEAEADGRCRRPATVEEAKALQVEAFSRVLKVCATEGGRILSIHAVKSADTVLDLLERMHAIESCTCILHWFSGSSQELARAIKLGCRFSFGTRSLATRKGREYVKAVPIAQLLLETDWPPAAGYEGSADEWIADLRRAAESVAALRGEDALERITESSRRLLGV</sequence>
<feature type="binding site" evidence="1">
    <location>
        <position position="20"/>
    </location>
    <ligand>
        <name>a divalent metal cation</name>
        <dbReference type="ChEBI" id="CHEBI:60240"/>
        <label>1</label>
    </ligand>
</feature>
<feature type="binding site" evidence="1">
    <location>
        <position position="100"/>
    </location>
    <ligand>
        <name>a divalent metal cation</name>
        <dbReference type="ChEBI" id="CHEBI:60240"/>
        <label>1</label>
    </ligand>
</feature>
<organism evidence="2 3">
    <name type="scientific">Slackia exigua (strain ATCC 700122 / DSM 15923 / CIP 105133 / JCM 11022 / KCTC 5966 / S-7)</name>
    <dbReference type="NCBI Taxonomy" id="649764"/>
    <lineage>
        <taxon>Bacteria</taxon>
        <taxon>Bacillati</taxon>
        <taxon>Actinomycetota</taxon>
        <taxon>Coriobacteriia</taxon>
        <taxon>Eggerthellales</taxon>
        <taxon>Eggerthellaceae</taxon>
        <taxon>Slackia</taxon>
    </lineage>
</organism>
<dbReference type="Gene3D" id="3.20.20.140">
    <property type="entry name" value="Metal-dependent hydrolases"/>
    <property type="match status" value="1"/>
</dbReference>
<dbReference type="PANTHER" id="PTHR47176">
    <property type="entry name" value="OSJNBA0020J04.13 PROTEIN"/>
    <property type="match status" value="1"/>
</dbReference>
<dbReference type="GO" id="GO:0016788">
    <property type="term" value="F:hydrolase activity, acting on ester bonds"/>
    <property type="evidence" value="ECO:0007669"/>
    <property type="project" value="InterPro"/>
</dbReference>
<dbReference type="STRING" id="649764.HMPREF0762_02041"/>
<name>D0WJL4_SLAES</name>
<keyword evidence="3" id="KW-1185">Reference proteome</keyword>
<dbReference type="PIRSF" id="PIRSF005902">
    <property type="entry name" value="DNase_TatD"/>
    <property type="match status" value="1"/>
</dbReference>
<evidence type="ECO:0000313" key="3">
    <source>
        <dbReference type="Proteomes" id="UP000006001"/>
    </source>
</evidence>
<evidence type="ECO:0000256" key="1">
    <source>
        <dbReference type="PIRSR" id="PIRSR005902-1"/>
    </source>
</evidence>
<evidence type="ECO:0000313" key="2">
    <source>
        <dbReference type="EMBL" id="EEZ60562.1"/>
    </source>
</evidence>
<keyword evidence="2" id="KW-0378">Hydrolase</keyword>
<feature type="binding site" evidence="1">
    <location>
        <position position="161"/>
    </location>
    <ligand>
        <name>a divalent metal cation</name>
        <dbReference type="ChEBI" id="CHEBI:60240"/>
        <label>2</label>
    </ligand>
</feature>
<reference evidence="2" key="1">
    <citation type="submission" date="2009-10" db="EMBL/GenBank/DDBJ databases">
        <authorList>
            <person name="Weinstock G."/>
            <person name="Sodergren E."/>
            <person name="Clifton S."/>
            <person name="Fulton L."/>
            <person name="Fulton B."/>
            <person name="Courtney L."/>
            <person name="Fronick C."/>
            <person name="Harrison M."/>
            <person name="Strong C."/>
            <person name="Farmer C."/>
            <person name="Delahaunty K."/>
            <person name="Markovic C."/>
            <person name="Hall O."/>
            <person name="Minx P."/>
            <person name="Tomlinson C."/>
            <person name="Mitreva M."/>
            <person name="Nelson J."/>
            <person name="Hou S."/>
            <person name="Wollam A."/>
            <person name="Pepin K.H."/>
            <person name="Johnson M."/>
            <person name="Bhonagiri V."/>
            <person name="Nash W.E."/>
            <person name="Warren W."/>
            <person name="Chinwalla A."/>
            <person name="Mardis E.R."/>
            <person name="Wilson R.K."/>
        </authorList>
    </citation>
    <scope>NUCLEOTIDE SEQUENCE [LARGE SCALE GENOMIC DNA]</scope>
    <source>
        <strain evidence="2">ATCC 700122</strain>
    </source>
</reference>
<dbReference type="PANTHER" id="PTHR47176:SF1">
    <property type="entry name" value="OS04G0577500 PROTEIN"/>
    <property type="match status" value="1"/>
</dbReference>
<feature type="binding site" evidence="1">
    <location>
        <position position="187"/>
    </location>
    <ligand>
        <name>a divalent metal cation</name>
        <dbReference type="ChEBI" id="CHEBI:60240"/>
        <label>2</label>
    </ligand>
</feature>
<dbReference type="Pfam" id="PF01026">
    <property type="entry name" value="TatD_DNase"/>
    <property type="match status" value="1"/>
</dbReference>
<dbReference type="InterPro" id="IPR001130">
    <property type="entry name" value="TatD-like"/>
</dbReference>
<keyword evidence="1" id="KW-0479">Metal-binding</keyword>
<feature type="binding site" evidence="1">
    <location>
        <position position="235"/>
    </location>
    <ligand>
        <name>a divalent metal cation</name>
        <dbReference type="ChEBI" id="CHEBI:60240"/>
        <label>1</label>
    </ligand>
</feature>
<dbReference type="SUPFAM" id="SSF51556">
    <property type="entry name" value="Metallo-dependent hydrolases"/>
    <property type="match status" value="1"/>
</dbReference>
<dbReference type="Proteomes" id="UP000006001">
    <property type="component" value="Unassembled WGS sequence"/>
</dbReference>
<gene>
    <name evidence="2" type="ORF">HMPREF0762_02041</name>
</gene>
<dbReference type="InterPro" id="IPR032466">
    <property type="entry name" value="Metal_Hydrolase"/>
</dbReference>
<feature type="binding site" evidence="1">
    <location>
        <position position="18"/>
    </location>
    <ligand>
        <name>a divalent metal cation</name>
        <dbReference type="ChEBI" id="CHEBI:60240"/>
        <label>1</label>
    </ligand>
</feature>
<dbReference type="eggNOG" id="COG0084">
    <property type="taxonomic scope" value="Bacteria"/>
</dbReference>